<protein>
    <recommendedName>
        <fullName evidence="3">Helix-turn-helix domain-containing protein</fullName>
    </recommendedName>
</protein>
<comment type="caution">
    <text evidence="1">The sequence shown here is derived from an EMBL/GenBank/DDBJ whole genome shotgun (WGS) entry which is preliminary data.</text>
</comment>
<proteinExistence type="predicted"/>
<reference evidence="2" key="1">
    <citation type="journal article" date="2019" name="Int. J. Syst. Evol. Microbiol.">
        <title>The Global Catalogue of Microorganisms (GCM) 10K type strain sequencing project: providing services to taxonomists for standard genome sequencing and annotation.</title>
        <authorList>
            <consortium name="The Broad Institute Genomics Platform"/>
            <consortium name="The Broad Institute Genome Sequencing Center for Infectious Disease"/>
            <person name="Wu L."/>
            <person name="Ma J."/>
        </authorList>
    </citation>
    <scope>NUCLEOTIDE SEQUENCE [LARGE SCALE GENOMIC DNA]</scope>
    <source>
        <strain evidence="2">CCUG 55491</strain>
    </source>
</reference>
<dbReference type="Proteomes" id="UP001597090">
    <property type="component" value="Unassembled WGS sequence"/>
</dbReference>
<evidence type="ECO:0000313" key="2">
    <source>
        <dbReference type="Proteomes" id="UP001597090"/>
    </source>
</evidence>
<organism evidence="1 2">
    <name type="scientific">Lysobacter koreensis</name>
    <dbReference type="NCBI Taxonomy" id="266122"/>
    <lineage>
        <taxon>Bacteria</taxon>
        <taxon>Pseudomonadati</taxon>
        <taxon>Pseudomonadota</taxon>
        <taxon>Gammaproteobacteria</taxon>
        <taxon>Lysobacterales</taxon>
        <taxon>Lysobacteraceae</taxon>
        <taxon>Lysobacter</taxon>
    </lineage>
</organism>
<accession>A0ABW2YMA1</accession>
<evidence type="ECO:0000313" key="1">
    <source>
        <dbReference type="EMBL" id="MFD0738268.1"/>
    </source>
</evidence>
<name>A0ABW2YMA1_9GAMM</name>
<gene>
    <name evidence="1" type="ORF">ACFQZQ_03055</name>
</gene>
<dbReference type="EMBL" id="JBHTIH010000002">
    <property type="protein sequence ID" value="MFD0738268.1"/>
    <property type="molecule type" value="Genomic_DNA"/>
</dbReference>
<sequence length="125" mass="13495">MTFGVSPIHGTAGIRARGKLHACGRHGKLTARQIADLAGVCVETIRARIKAGVVGPSLVAPAWDSKRGQVKAQCRRPALLTACKLARAFPDRVPNTREIQALQPMSRSSALRWQQGYRDALKVTA</sequence>
<dbReference type="RefSeq" id="WP_386811200.1">
    <property type="nucleotide sequence ID" value="NZ_JBHTIH010000002.1"/>
</dbReference>
<keyword evidence="2" id="KW-1185">Reference proteome</keyword>
<evidence type="ECO:0008006" key="3">
    <source>
        <dbReference type="Google" id="ProtNLM"/>
    </source>
</evidence>